<dbReference type="PANTHER" id="PTHR21646">
    <property type="entry name" value="UBIQUITIN CARBOXYL-TERMINAL HYDROLASE"/>
    <property type="match status" value="1"/>
</dbReference>
<keyword evidence="12" id="KW-1185">Reference proteome</keyword>
<evidence type="ECO:0000256" key="8">
    <source>
        <dbReference type="SAM" id="MobiDB-lite"/>
    </source>
</evidence>
<evidence type="ECO:0000256" key="1">
    <source>
        <dbReference type="ARBA" id="ARBA00000707"/>
    </source>
</evidence>
<dbReference type="SMART" id="SM00695">
    <property type="entry name" value="DUSP"/>
    <property type="match status" value="1"/>
</dbReference>
<dbReference type="InterPro" id="IPR006615">
    <property type="entry name" value="Pept_C19_DUSP"/>
</dbReference>
<dbReference type="Proteomes" id="UP000695562">
    <property type="component" value="Unassembled WGS sequence"/>
</dbReference>
<dbReference type="Pfam" id="PF14836">
    <property type="entry name" value="Ubiquitin_3"/>
    <property type="match status" value="1"/>
</dbReference>
<dbReference type="OrthoDB" id="29137at2759"/>
<comment type="caution">
    <text evidence="11">The sequence shown here is derived from an EMBL/GenBank/DDBJ whole genome shotgun (WGS) entry which is preliminary data.</text>
</comment>
<feature type="compositionally biased region" description="Acidic residues" evidence="8">
    <location>
        <begin position="638"/>
        <end position="649"/>
    </location>
</feature>
<dbReference type="SUPFAM" id="SSF54001">
    <property type="entry name" value="Cysteine proteinases"/>
    <property type="match status" value="1"/>
</dbReference>
<dbReference type="GO" id="GO:0006508">
    <property type="term" value="P:proteolysis"/>
    <property type="evidence" value="ECO:0007669"/>
    <property type="project" value="UniProtKB-KW"/>
</dbReference>
<feature type="compositionally biased region" description="Polar residues" evidence="8">
    <location>
        <begin position="1"/>
        <end position="18"/>
    </location>
</feature>
<evidence type="ECO:0000259" key="9">
    <source>
        <dbReference type="PROSITE" id="PS50235"/>
    </source>
</evidence>
<feature type="domain" description="DUSP" evidence="10">
    <location>
        <begin position="83"/>
        <end position="174"/>
    </location>
</feature>
<evidence type="ECO:0000256" key="6">
    <source>
        <dbReference type="ARBA" id="ARBA00022807"/>
    </source>
</evidence>
<evidence type="ECO:0000313" key="12">
    <source>
        <dbReference type="Proteomes" id="UP000695562"/>
    </source>
</evidence>
<dbReference type="PROSITE" id="PS51283">
    <property type="entry name" value="DUSP"/>
    <property type="match status" value="1"/>
</dbReference>
<dbReference type="AlphaFoldDB" id="A0A8J4Q194"/>
<dbReference type="InterPro" id="IPR028889">
    <property type="entry name" value="USP"/>
</dbReference>
<dbReference type="InterPro" id="IPR028135">
    <property type="entry name" value="Ub_USP-typ"/>
</dbReference>
<comment type="similarity">
    <text evidence="2 7">Belongs to the peptidase C19 family.</text>
</comment>
<keyword evidence="6 7" id="KW-0788">Thiol protease</keyword>
<dbReference type="Gene3D" id="3.30.2230.10">
    <property type="entry name" value="DUSP-like"/>
    <property type="match status" value="1"/>
</dbReference>
<proteinExistence type="inferred from homology"/>
<dbReference type="InterPro" id="IPR001394">
    <property type="entry name" value="Peptidase_C19_UCH"/>
</dbReference>
<name>A0A8J4Q194_9MYCE</name>
<dbReference type="CDD" id="cd02674">
    <property type="entry name" value="Peptidase_C19R"/>
    <property type="match status" value="1"/>
</dbReference>
<feature type="domain" description="USP" evidence="9">
    <location>
        <begin position="297"/>
        <end position="949"/>
    </location>
</feature>
<feature type="compositionally biased region" description="Polar residues" evidence="8">
    <location>
        <begin position="667"/>
        <end position="676"/>
    </location>
</feature>
<dbReference type="EMBL" id="AJWJ01000044">
    <property type="protein sequence ID" value="KAF2076939.1"/>
    <property type="molecule type" value="Genomic_DNA"/>
</dbReference>
<evidence type="ECO:0000256" key="3">
    <source>
        <dbReference type="ARBA" id="ARBA00022670"/>
    </source>
</evidence>
<evidence type="ECO:0000313" key="11">
    <source>
        <dbReference type="EMBL" id="KAF2076939.1"/>
    </source>
</evidence>
<dbReference type="PANTHER" id="PTHR21646:SF24">
    <property type="entry name" value="UBIQUITIN CARBOXYL-TERMINAL HYDROLASE"/>
    <property type="match status" value="1"/>
</dbReference>
<evidence type="ECO:0000259" key="10">
    <source>
        <dbReference type="PROSITE" id="PS51283"/>
    </source>
</evidence>
<feature type="region of interest" description="Disordered" evidence="8">
    <location>
        <begin position="632"/>
        <end position="692"/>
    </location>
</feature>
<comment type="catalytic activity">
    <reaction evidence="1 7">
        <text>Thiol-dependent hydrolysis of ester, thioester, amide, peptide and isopeptide bonds formed by the C-terminal Gly of ubiquitin (a 76-residue protein attached to proteins as an intracellular targeting signal).</text>
        <dbReference type="EC" id="3.4.19.12"/>
    </reaction>
</comment>
<dbReference type="InterPro" id="IPR050185">
    <property type="entry name" value="Ub_carboxyl-term_hydrolase"/>
</dbReference>
<evidence type="ECO:0000256" key="7">
    <source>
        <dbReference type="RuleBase" id="RU366025"/>
    </source>
</evidence>
<dbReference type="InterPro" id="IPR038765">
    <property type="entry name" value="Papain-like_cys_pep_sf"/>
</dbReference>
<dbReference type="PROSITE" id="PS00972">
    <property type="entry name" value="USP_1"/>
    <property type="match status" value="1"/>
</dbReference>
<dbReference type="PROSITE" id="PS50235">
    <property type="entry name" value="USP_3"/>
    <property type="match status" value="1"/>
</dbReference>
<keyword evidence="3 7" id="KW-0645">Protease</keyword>
<feature type="region of interest" description="Disordered" evidence="8">
    <location>
        <begin position="1"/>
        <end position="98"/>
    </location>
</feature>
<accession>A0A8J4Q194</accession>
<dbReference type="Pfam" id="PF00443">
    <property type="entry name" value="UCH"/>
    <property type="match status" value="1"/>
</dbReference>
<protein>
    <recommendedName>
        <fullName evidence="7">Ubiquitin carboxyl-terminal hydrolase</fullName>
        <ecNumber evidence="7">3.4.19.12</ecNumber>
    </recommendedName>
</protein>
<keyword evidence="5 7" id="KW-0378">Hydrolase</keyword>
<reference evidence="11" key="1">
    <citation type="submission" date="2020-01" db="EMBL/GenBank/DDBJ databases">
        <title>Development of genomics and gene disruption for Polysphondylium violaceum indicates a role for the polyketide synthase stlB in stalk morphogenesis.</title>
        <authorList>
            <person name="Narita B."/>
            <person name="Kawabe Y."/>
            <person name="Kin K."/>
            <person name="Saito T."/>
            <person name="Gibbs R."/>
            <person name="Kuspa A."/>
            <person name="Muzny D."/>
            <person name="Queller D."/>
            <person name="Richards S."/>
            <person name="Strassman J."/>
            <person name="Sucgang R."/>
            <person name="Worley K."/>
            <person name="Schaap P."/>
        </authorList>
    </citation>
    <scope>NUCLEOTIDE SEQUENCE</scope>
    <source>
        <strain evidence="11">QSvi11</strain>
    </source>
</reference>
<dbReference type="Pfam" id="PF06337">
    <property type="entry name" value="DUSP"/>
    <property type="match status" value="1"/>
</dbReference>
<dbReference type="GO" id="GO:0016579">
    <property type="term" value="P:protein deubiquitination"/>
    <property type="evidence" value="ECO:0007669"/>
    <property type="project" value="InterPro"/>
</dbReference>
<feature type="compositionally biased region" description="Basic and acidic residues" evidence="8">
    <location>
        <begin position="650"/>
        <end position="665"/>
    </location>
</feature>
<dbReference type="PROSITE" id="PS00973">
    <property type="entry name" value="USP_2"/>
    <property type="match status" value="1"/>
</dbReference>
<keyword evidence="4 7" id="KW-0833">Ubl conjugation pathway</keyword>
<dbReference type="Gene3D" id="3.90.70.10">
    <property type="entry name" value="Cysteine proteinases"/>
    <property type="match status" value="2"/>
</dbReference>
<dbReference type="GO" id="GO:0004843">
    <property type="term" value="F:cysteine-type deubiquitinase activity"/>
    <property type="evidence" value="ECO:0007669"/>
    <property type="project" value="UniProtKB-UniRule"/>
</dbReference>
<evidence type="ECO:0000256" key="2">
    <source>
        <dbReference type="ARBA" id="ARBA00009085"/>
    </source>
</evidence>
<feature type="compositionally biased region" description="Low complexity" evidence="8">
    <location>
        <begin position="58"/>
        <end position="71"/>
    </location>
</feature>
<organism evidence="11 12">
    <name type="scientific">Polysphondylium violaceum</name>
    <dbReference type="NCBI Taxonomy" id="133409"/>
    <lineage>
        <taxon>Eukaryota</taxon>
        <taxon>Amoebozoa</taxon>
        <taxon>Evosea</taxon>
        <taxon>Eumycetozoa</taxon>
        <taxon>Dictyostelia</taxon>
        <taxon>Dictyosteliales</taxon>
        <taxon>Dictyosteliaceae</taxon>
        <taxon>Polysphondylium</taxon>
    </lineage>
</organism>
<evidence type="ECO:0000256" key="4">
    <source>
        <dbReference type="ARBA" id="ARBA00022786"/>
    </source>
</evidence>
<sequence>MTESPGLNNTATDSTSVGSFECISSSSSSFSGKTTAEGQFDSPMTDAAQPSSEQDNSNNTTTPINEDNENNNNKDNEQQPQQQLAKEERDVLVETQKTTQLEEGQKWAILDNGWWAKFAEGEPVGPIDNSLLLIGNNIKPGLSEGNHFTTVPDTVWKKLVQVYGGGPEIMRSVVKNYTNRYQIDLKIPFMLQFMKSSSLQTIVQIPAYKHETISSLKERACKEFQLKPEDVRIWDYYNQNKYSELKDREYVSNSNFIENQHVLLEERLADGSWPAVKQNNHQQFQNTRTGSARPGITGLNNLGNTCFMNSALQCLSNTPPLTNYFLNNTYVQDLNKTNPLGCNGDLATDYASLIKDIWAGTLNSVAPRDFKSQIERFAPQFAGYHQHDSQELLAFLLDGLHEDLNKVLKKPFIEGKDYDGRPDDVIAKEQWQMHKARNDSIIIDWFQAQLKSKLVCPVCSKISITFDPFMYLSLPLPSQTQKQFNVVFINKDSKIKATTHEVCLIAQTSTGKDILEKISEQVSIPTKNLVLCTFSHMSSSFKIVDPKQGLDNINNRDSVIVYEVETDDEQNPLVVYQQVVVNMKQQDSYYSSRSPFILSVPSTVKTTGDLYKVILDRLDAYLNRAQIDEIFNSHSVEQEEEEEQEDNENDGEKPEKQEHDSEKAVETNASASNADSVSEDDTTTPMIGPLAPSHMSSGSGYFHSSNGYNHSSYASSRSGMDYNSYGYNSNNRNVIPADKKDPRFVFQILDSTKNLMTSIPTTKIGEITLILDNGNMIDTDPLNQAFSRTHPHREVPVEREVSLKRCIELFITEEQLGPDDPWYCSTCKEHQRAFKKFDIWSAPPILVVHLKRFSYKKYNREKLDTLVKFPIEDLDLSEFVLDKSSPKPVYDLFAVSNHYGSMGGGHYTAYAKNHTENKWFKFDDSHVSEVHDPNNVETEAAYVLFYRRRDTAAPATTAEDVTMDLKVNSESSLENDDSNNNLNNTTTTTTTTTTNI</sequence>
<feature type="compositionally biased region" description="Polar residues" evidence="8">
    <location>
        <begin position="48"/>
        <end position="57"/>
    </location>
</feature>
<dbReference type="InterPro" id="IPR018200">
    <property type="entry name" value="USP_CS"/>
</dbReference>
<dbReference type="Gene3D" id="3.10.20.90">
    <property type="entry name" value="Phosphatidylinositol 3-kinase Catalytic Subunit, Chain A, domain 1"/>
    <property type="match status" value="1"/>
</dbReference>
<dbReference type="EC" id="3.4.19.12" evidence="7"/>
<evidence type="ECO:0000256" key="5">
    <source>
        <dbReference type="ARBA" id="ARBA00022801"/>
    </source>
</evidence>
<gene>
    <name evidence="11" type="ORF">CYY_001777</name>
</gene>
<feature type="region of interest" description="Disordered" evidence="8">
    <location>
        <begin position="969"/>
        <end position="996"/>
    </location>
</feature>
<dbReference type="InterPro" id="IPR035927">
    <property type="entry name" value="DUSP-like_sf"/>
</dbReference>
<dbReference type="SUPFAM" id="SSF143791">
    <property type="entry name" value="DUSP-like"/>
    <property type="match status" value="1"/>
</dbReference>